<dbReference type="Pfam" id="PF00069">
    <property type="entry name" value="Pkinase"/>
    <property type="match status" value="1"/>
</dbReference>
<evidence type="ECO:0000256" key="1">
    <source>
        <dbReference type="ARBA" id="ARBA00038349"/>
    </source>
</evidence>
<comment type="similarity">
    <text evidence="1">Belongs to the protein kinase superfamily.</text>
</comment>
<comment type="caution">
    <text evidence="3">The sequence shown here is derived from an EMBL/GenBank/DDBJ whole genome shotgun (WGS) entry which is preliminary data.</text>
</comment>
<dbReference type="PANTHER" id="PTHR12984">
    <property type="entry name" value="SCY1-RELATED S/T PROTEIN KINASE-LIKE"/>
    <property type="match status" value="1"/>
</dbReference>
<dbReference type="SUPFAM" id="SSF56112">
    <property type="entry name" value="Protein kinase-like (PK-like)"/>
    <property type="match status" value="1"/>
</dbReference>
<evidence type="ECO:0000259" key="2">
    <source>
        <dbReference type="PROSITE" id="PS50011"/>
    </source>
</evidence>
<dbReference type="GO" id="GO:0004672">
    <property type="term" value="F:protein kinase activity"/>
    <property type="evidence" value="ECO:0007669"/>
    <property type="project" value="InterPro"/>
</dbReference>
<dbReference type="InterPro" id="IPR051177">
    <property type="entry name" value="CIK-Related_Protein"/>
</dbReference>
<accession>A0A5N4DFT4</accession>
<dbReference type="InterPro" id="IPR011009">
    <property type="entry name" value="Kinase-like_dom_sf"/>
</dbReference>
<organism evidence="3 4">
    <name type="scientific">Camelus dromedarius</name>
    <name type="common">Dromedary</name>
    <name type="synonym">Arabian camel</name>
    <dbReference type="NCBI Taxonomy" id="9838"/>
    <lineage>
        <taxon>Eukaryota</taxon>
        <taxon>Metazoa</taxon>
        <taxon>Chordata</taxon>
        <taxon>Craniata</taxon>
        <taxon>Vertebrata</taxon>
        <taxon>Euteleostomi</taxon>
        <taxon>Mammalia</taxon>
        <taxon>Eutheria</taxon>
        <taxon>Laurasiatheria</taxon>
        <taxon>Artiodactyla</taxon>
        <taxon>Tylopoda</taxon>
        <taxon>Camelidae</taxon>
        <taxon>Camelus</taxon>
    </lineage>
</organism>
<dbReference type="AlphaFoldDB" id="A0A5N4DFT4"/>
<reference evidence="3 4" key="1">
    <citation type="journal article" date="2019" name="Mol. Ecol. Resour.">
        <title>Improving Illumina assemblies with Hi-C and long reads: an example with the North African dromedary.</title>
        <authorList>
            <person name="Elbers J.P."/>
            <person name="Rogers M.F."/>
            <person name="Perelman P.L."/>
            <person name="Proskuryakova A.A."/>
            <person name="Serdyukova N.A."/>
            <person name="Johnson W.E."/>
            <person name="Horin P."/>
            <person name="Corander J."/>
            <person name="Murphy D."/>
            <person name="Burger P.A."/>
        </authorList>
    </citation>
    <scope>NUCLEOTIDE SEQUENCE [LARGE SCALE GENOMIC DNA]</scope>
    <source>
        <strain evidence="3">Drom800</strain>
        <tissue evidence="3">Blood</tissue>
    </source>
</reference>
<dbReference type="InterPro" id="IPR011989">
    <property type="entry name" value="ARM-like"/>
</dbReference>
<dbReference type="FunFam" id="3.30.200.20:FF:000179">
    <property type="entry name" value="SCY1 like pseudokinase 2"/>
    <property type="match status" value="1"/>
</dbReference>
<dbReference type="Gene3D" id="1.25.10.10">
    <property type="entry name" value="Leucine-rich Repeat Variant"/>
    <property type="match status" value="1"/>
</dbReference>
<dbReference type="Gene3D" id="1.10.510.10">
    <property type="entry name" value="Transferase(Phosphotransferase) domain 1"/>
    <property type="match status" value="1"/>
</dbReference>
<dbReference type="SMART" id="SM00220">
    <property type="entry name" value="S_TKc"/>
    <property type="match status" value="1"/>
</dbReference>
<name>A0A5N4DFT4_CAMDR</name>
<protein>
    <submittedName>
        <fullName evidence="3">SCY1-like protein 2</fullName>
    </submittedName>
</protein>
<dbReference type="GO" id="GO:0005524">
    <property type="term" value="F:ATP binding"/>
    <property type="evidence" value="ECO:0007669"/>
    <property type="project" value="InterPro"/>
</dbReference>
<feature type="domain" description="Protein kinase" evidence="2">
    <location>
        <begin position="1"/>
        <end position="277"/>
    </location>
</feature>
<dbReference type="PANTHER" id="PTHR12984:SF6">
    <property type="entry name" value="SCY1-LIKE PROTEIN 2"/>
    <property type="match status" value="1"/>
</dbReference>
<sequence>MESMLNKLKSTVTKVTADVTSAVMGNPVTREFDVGRHIASGGNGLAWKIFNGTKKSTKQEVAVFVFDKKLIDKYQKFEKDQIIDSLKRGVQQLTRLRHPRLLTVQHPLEESRDCLAFCTEPVFASLANVLGNWENLPSPVSPDIKDYKLYDVETKYGLLQPKFPCKEWDPNLPSLCLPNPEYLAPEYILSVSCETASDMYSLGTVMYAVFNKGKPIFEVNKQDIYKSFSRQLDQLSRLGSSSLTNIPEEVREHVKLLLNVTPTVRPDADQMTKIPFFDDVGAVTLQYFDTLFQRDNLQKSQFFKGLPKVLPKLPKRVIVQRILPCLTSEFVNPDMVPFVLPNVLLIAEECTKEEYVKLILPELGPVFKQQEPIQVCM</sequence>
<evidence type="ECO:0000313" key="3">
    <source>
        <dbReference type="EMBL" id="KAB1269919.1"/>
    </source>
</evidence>
<evidence type="ECO:0000313" key="4">
    <source>
        <dbReference type="Proteomes" id="UP000299084"/>
    </source>
</evidence>
<proteinExistence type="inferred from homology"/>
<dbReference type="Proteomes" id="UP000299084">
    <property type="component" value="Unassembled WGS sequence"/>
</dbReference>
<dbReference type="Gene3D" id="3.30.200.20">
    <property type="entry name" value="Phosphorylase Kinase, domain 1"/>
    <property type="match status" value="1"/>
</dbReference>
<dbReference type="InterPro" id="IPR000719">
    <property type="entry name" value="Prot_kinase_dom"/>
</dbReference>
<dbReference type="EMBL" id="JWIN03000012">
    <property type="protein sequence ID" value="KAB1269919.1"/>
    <property type="molecule type" value="Genomic_DNA"/>
</dbReference>
<gene>
    <name evidence="3" type="ORF">Cadr_000017147</name>
</gene>
<dbReference type="PROSITE" id="PS50011">
    <property type="entry name" value="PROTEIN_KINASE_DOM"/>
    <property type="match status" value="1"/>
</dbReference>
<keyword evidence="4" id="KW-1185">Reference proteome</keyword>
<dbReference type="CDD" id="cd14011">
    <property type="entry name" value="PK_SCY1_like"/>
    <property type="match status" value="1"/>
</dbReference>